<dbReference type="InterPro" id="IPR011721">
    <property type="entry name" value="CHP02096"/>
</dbReference>
<proteinExistence type="predicted"/>
<organism evidence="2 3">
    <name type="scientific">Luteolibacter soli</name>
    <dbReference type="NCBI Taxonomy" id="3135280"/>
    <lineage>
        <taxon>Bacteria</taxon>
        <taxon>Pseudomonadati</taxon>
        <taxon>Verrucomicrobiota</taxon>
        <taxon>Verrucomicrobiia</taxon>
        <taxon>Verrucomicrobiales</taxon>
        <taxon>Verrucomicrobiaceae</taxon>
        <taxon>Luteolibacter</taxon>
    </lineage>
</organism>
<evidence type="ECO:0000313" key="2">
    <source>
        <dbReference type="EMBL" id="MEK7953606.1"/>
    </source>
</evidence>
<dbReference type="EMBL" id="JBBUKT010000012">
    <property type="protein sequence ID" value="MEK7953606.1"/>
    <property type="molecule type" value="Genomic_DNA"/>
</dbReference>
<dbReference type="InterPro" id="IPR037401">
    <property type="entry name" value="SnoaL-like"/>
</dbReference>
<reference evidence="2 3" key="1">
    <citation type="submission" date="2024-04" db="EMBL/GenBank/DDBJ databases">
        <title>Luteolibacter sp. isolated from soil.</title>
        <authorList>
            <person name="An J."/>
        </authorList>
    </citation>
    <scope>NUCLEOTIDE SEQUENCE [LARGE SCALE GENOMIC DNA]</scope>
    <source>
        <strain evidence="2 3">Y139</strain>
    </source>
</reference>
<accession>A0ABU9B0R6</accession>
<evidence type="ECO:0000259" key="1">
    <source>
        <dbReference type="Pfam" id="PF12680"/>
    </source>
</evidence>
<dbReference type="NCBIfam" id="TIGR02096">
    <property type="entry name" value="ketosteroid isomerase-related protein"/>
    <property type="match status" value="1"/>
</dbReference>
<dbReference type="RefSeq" id="WP_341407372.1">
    <property type="nucleotide sequence ID" value="NZ_JBBUKT010000012.1"/>
</dbReference>
<protein>
    <submittedName>
        <fullName evidence="2">Ketosteroid isomerase-related protein</fullName>
    </submittedName>
</protein>
<dbReference type="Pfam" id="PF12680">
    <property type="entry name" value="SnoaL_2"/>
    <property type="match status" value="1"/>
</dbReference>
<dbReference type="GO" id="GO:0016853">
    <property type="term" value="F:isomerase activity"/>
    <property type="evidence" value="ECO:0007669"/>
    <property type="project" value="UniProtKB-KW"/>
</dbReference>
<comment type="caution">
    <text evidence="2">The sequence shown here is derived from an EMBL/GenBank/DDBJ whole genome shotgun (WGS) entry which is preliminary data.</text>
</comment>
<dbReference type="InterPro" id="IPR032710">
    <property type="entry name" value="NTF2-like_dom_sf"/>
</dbReference>
<keyword evidence="3" id="KW-1185">Reference proteome</keyword>
<gene>
    <name evidence="2" type="ORF">WKV53_24030</name>
</gene>
<dbReference type="Gene3D" id="3.10.450.50">
    <property type="match status" value="1"/>
</dbReference>
<dbReference type="SUPFAM" id="SSF54427">
    <property type="entry name" value="NTF2-like"/>
    <property type="match status" value="1"/>
</dbReference>
<evidence type="ECO:0000313" key="3">
    <source>
        <dbReference type="Proteomes" id="UP001371305"/>
    </source>
</evidence>
<name>A0ABU9B0R6_9BACT</name>
<dbReference type="Proteomes" id="UP001371305">
    <property type="component" value="Unassembled WGS sequence"/>
</dbReference>
<sequence length="129" mass="14727">MKSLIENYYAAFNSGDREALLELLADDVVHEVNEGQAETGKDAFRAFLERMDRSYRETVEDLAIFTGPESRAAAEFYIRGEYLATDEGLPEAKGQTYHLRVGAFFEARIGKITRVTNYYNLRTWLSQVS</sequence>
<keyword evidence="2" id="KW-0413">Isomerase</keyword>
<feature type="domain" description="SnoaL-like" evidence="1">
    <location>
        <begin position="5"/>
        <end position="115"/>
    </location>
</feature>
<dbReference type="CDD" id="cd00531">
    <property type="entry name" value="NTF2_like"/>
    <property type="match status" value="1"/>
</dbReference>